<evidence type="ECO:0000313" key="11">
    <source>
        <dbReference type="EMBL" id="KAK2888948.1"/>
    </source>
</evidence>
<feature type="region of interest" description="Disordered" evidence="9">
    <location>
        <begin position="278"/>
        <end position="308"/>
    </location>
</feature>
<accession>A0AA88PJG8</accession>
<dbReference type="PANTHER" id="PTHR11232">
    <property type="entry name" value="PHOSPHOTYROSINE INTERACTION DOMAIN-CONTAINING FAMILY MEMBER"/>
    <property type="match status" value="1"/>
</dbReference>
<evidence type="ECO:0000313" key="12">
    <source>
        <dbReference type="Proteomes" id="UP001187343"/>
    </source>
</evidence>
<dbReference type="AlphaFoldDB" id="A0AA88PJG8"/>
<keyword evidence="8" id="KW-0175">Coiled coil</keyword>
<evidence type="ECO:0000256" key="1">
    <source>
        <dbReference type="ARBA" id="ARBA00004496"/>
    </source>
</evidence>
<dbReference type="SUPFAM" id="SSF50729">
    <property type="entry name" value="PH domain-like"/>
    <property type="match status" value="1"/>
</dbReference>
<feature type="coiled-coil region" evidence="8">
    <location>
        <begin position="196"/>
        <end position="237"/>
    </location>
</feature>
<evidence type="ECO:0000256" key="9">
    <source>
        <dbReference type="SAM" id="MobiDB-lite"/>
    </source>
</evidence>
<evidence type="ECO:0000256" key="3">
    <source>
        <dbReference type="ARBA" id="ARBA00022907"/>
    </source>
</evidence>
<evidence type="ECO:0000256" key="4">
    <source>
        <dbReference type="ARBA" id="ARBA00060944"/>
    </source>
</evidence>
<dbReference type="SUPFAM" id="SSF75704">
    <property type="entry name" value="Mitotic arrest deficient-like 1, Mad1"/>
    <property type="match status" value="1"/>
</dbReference>
<organism evidence="11 12">
    <name type="scientific">Cirrhinus molitorella</name>
    <name type="common">mud carp</name>
    <dbReference type="NCBI Taxonomy" id="172907"/>
    <lineage>
        <taxon>Eukaryota</taxon>
        <taxon>Metazoa</taxon>
        <taxon>Chordata</taxon>
        <taxon>Craniata</taxon>
        <taxon>Vertebrata</taxon>
        <taxon>Euteleostomi</taxon>
        <taxon>Actinopterygii</taxon>
        <taxon>Neopterygii</taxon>
        <taxon>Teleostei</taxon>
        <taxon>Ostariophysi</taxon>
        <taxon>Cypriniformes</taxon>
        <taxon>Cyprinidae</taxon>
        <taxon>Labeoninae</taxon>
        <taxon>Labeonini</taxon>
        <taxon>Cirrhinus</taxon>
    </lineage>
</organism>
<proteinExistence type="inferred from homology"/>
<sequence length="414" mass="46626">MRLDGFRFARNNYKSNLPCGFSLESVLALQALLKLCRMNRAFNRRKDKPTMHTPEALVRSHVVYNAKFLGITEVEQPKGTDMVRVAVRKLKFQRHIKKSEGQKTPKAELQISIYGVKILDPKTKEMQHNCQLHRMSFCADDKTDKRIFTFICTEPETKKHLCYVFDSEKCAEEITLAIGQAFDLAYKKFLESGGKDVETRKQIGNLQKRIQDLEMENSKLKKKLKELEDQLMDSRCSPHLHVNVSNEPYILQKPSALSWCGDDVTSLSSLEISSVTLTPVSSPDSSQSASLLTPPPAKPTHSQPTSGYIVPRPRAGSIQARAPSTDIFDMVPFTPESPITRRLNCNGLSSPYLSPKKDRDIDLFGAEPFDPFICGPAVFTPDIQSKLDEMQEGFQMGLTLEGTVFSLDQVDSRC</sequence>
<evidence type="ECO:0000256" key="8">
    <source>
        <dbReference type="SAM" id="Coils"/>
    </source>
</evidence>
<evidence type="ECO:0000256" key="2">
    <source>
        <dbReference type="ARBA" id="ARBA00022490"/>
    </source>
</evidence>
<comment type="similarity">
    <text evidence="4">Belongs to the ced-6 family.</text>
</comment>
<dbReference type="InterPro" id="IPR051133">
    <property type="entry name" value="Adapter_Engulfment-Domain"/>
</dbReference>
<dbReference type="FunFam" id="2.30.29.30:FF:000118">
    <property type="entry name" value="GULP PTB domain containing engulfment adaptor 1"/>
    <property type="match status" value="1"/>
</dbReference>
<keyword evidence="3" id="KW-0581">Phagocytosis</keyword>
<keyword evidence="12" id="KW-1185">Reference proteome</keyword>
<reference evidence="11" key="1">
    <citation type="submission" date="2023-08" db="EMBL/GenBank/DDBJ databases">
        <title>Chromosome-level Genome Assembly of mud carp (Cirrhinus molitorella).</title>
        <authorList>
            <person name="Liu H."/>
        </authorList>
    </citation>
    <scope>NUCLEOTIDE SEQUENCE</scope>
    <source>
        <strain evidence="11">Prfri</strain>
        <tissue evidence="11">Muscle</tissue>
    </source>
</reference>
<dbReference type="SMART" id="SM00462">
    <property type="entry name" value="PTB"/>
    <property type="match status" value="1"/>
</dbReference>
<evidence type="ECO:0000256" key="7">
    <source>
        <dbReference type="ARBA" id="ARBA00082755"/>
    </source>
</evidence>
<name>A0AA88PJG8_9TELE</name>
<protein>
    <recommendedName>
        <fullName evidence="5">PTB domain-containing engulfment adapter protein 1</fullName>
    </recommendedName>
    <alternativeName>
        <fullName evidence="7">Cell death protein 6 homolog</fullName>
    </alternativeName>
    <alternativeName>
        <fullName evidence="6">PTB domain adapter protein CED-6</fullName>
    </alternativeName>
</protein>
<evidence type="ECO:0000256" key="5">
    <source>
        <dbReference type="ARBA" id="ARBA00071263"/>
    </source>
</evidence>
<keyword evidence="2" id="KW-0963">Cytoplasm</keyword>
<feature type="compositionally biased region" description="Low complexity" evidence="9">
    <location>
        <begin position="281"/>
        <end position="290"/>
    </location>
</feature>
<dbReference type="PROSITE" id="PS01179">
    <property type="entry name" value="PID"/>
    <property type="match status" value="1"/>
</dbReference>
<evidence type="ECO:0000256" key="6">
    <source>
        <dbReference type="ARBA" id="ARBA00075439"/>
    </source>
</evidence>
<dbReference type="Proteomes" id="UP001187343">
    <property type="component" value="Unassembled WGS sequence"/>
</dbReference>
<comment type="subcellular location">
    <subcellularLocation>
        <location evidence="1">Cytoplasm</location>
    </subcellularLocation>
</comment>
<gene>
    <name evidence="11" type="ORF">Q8A67_014323</name>
</gene>
<evidence type="ECO:0000259" key="10">
    <source>
        <dbReference type="PROSITE" id="PS01179"/>
    </source>
</evidence>
<dbReference type="CDD" id="cd01273">
    <property type="entry name" value="PTB_CED-6"/>
    <property type="match status" value="1"/>
</dbReference>
<comment type="caution">
    <text evidence="11">The sequence shown here is derived from an EMBL/GenBank/DDBJ whole genome shotgun (WGS) entry which is preliminary data.</text>
</comment>
<feature type="domain" description="PID" evidence="10">
    <location>
        <begin position="62"/>
        <end position="192"/>
    </location>
</feature>
<dbReference type="EMBL" id="JAUYZG010000014">
    <property type="protein sequence ID" value="KAK2888948.1"/>
    <property type="molecule type" value="Genomic_DNA"/>
</dbReference>
<dbReference type="Pfam" id="PF00640">
    <property type="entry name" value="PID"/>
    <property type="match status" value="1"/>
</dbReference>
<dbReference type="InterPro" id="IPR011993">
    <property type="entry name" value="PH-like_dom_sf"/>
</dbReference>
<dbReference type="Gene3D" id="2.30.29.30">
    <property type="entry name" value="Pleckstrin-homology domain (PH domain)/Phosphotyrosine-binding domain (PTB)"/>
    <property type="match status" value="1"/>
</dbReference>
<dbReference type="PANTHER" id="PTHR11232:SF70">
    <property type="entry name" value="PTB DOMAIN-CONTAINING ENGULFMENT ADAPTER PROTEIN 1-RELATED"/>
    <property type="match status" value="1"/>
</dbReference>
<dbReference type="InterPro" id="IPR006020">
    <property type="entry name" value="PTB/PI_dom"/>
</dbReference>
<dbReference type="GO" id="GO:0006909">
    <property type="term" value="P:phagocytosis"/>
    <property type="evidence" value="ECO:0007669"/>
    <property type="project" value="UniProtKB-KW"/>
</dbReference>
<dbReference type="GO" id="GO:0005737">
    <property type="term" value="C:cytoplasm"/>
    <property type="evidence" value="ECO:0007669"/>
    <property type="project" value="UniProtKB-SubCell"/>
</dbReference>